<dbReference type="NCBIfam" id="NF006681">
    <property type="entry name" value="PRK09229.1-2"/>
    <property type="match status" value="1"/>
</dbReference>
<evidence type="ECO:0000313" key="7">
    <source>
        <dbReference type="EMBL" id="PJR11768.1"/>
    </source>
</evidence>
<protein>
    <submittedName>
        <fullName evidence="7">Formimidoylglutamate deiminase</fullName>
    </submittedName>
</protein>
<dbReference type="NCBIfam" id="NF006682">
    <property type="entry name" value="PRK09229.1-3"/>
    <property type="match status" value="1"/>
</dbReference>
<gene>
    <name evidence="7" type="primary">hutF</name>
    <name evidence="7" type="ORF">CEJ86_26810</name>
</gene>
<dbReference type="NCBIfam" id="TIGR02022">
    <property type="entry name" value="hutF"/>
    <property type="match status" value="1"/>
</dbReference>
<dbReference type="SUPFAM" id="SSF51556">
    <property type="entry name" value="Metallo-dependent hydrolases"/>
    <property type="match status" value="1"/>
</dbReference>
<keyword evidence="4" id="KW-0862">Zinc</keyword>
<proteinExistence type="predicted"/>
<dbReference type="Gene3D" id="2.30.40.10">
    <property type="entry name" value="Urease, subunit C, domain 1"/>
    <property type="match status" value="1"/>
</dbReference>
<dbReference type="Proteomes" id="UP000231987">
    <property type="component" value="Unassembled WGS sequence"/>
</dbReference>
<comment type="cofactor">
    <cofactor evidence="1">
        <name>Zn(2+)</name>
        <dbReference type="ChEBI" id="CHEBI:29105"/>
    </cofactor>
</comment>
<dbReference type="EMBL" id="NJGD01000018">
    <property type="protein sequence ID" value="PJR11768.1"/>
    <property type="molecule type" value="Genomic_DNA"/>
</dbReference>
<evidence type="ECO:0000313" key="8">
    <source>
        <dbReference type="Proteomes" id="UP000231987"/>
    </source>
</evidence>
<evidence type="ECO:0000256" key="3">
    <source>
        <dbReference type="ARBA" id="ARBA00022801"/>
    </source>
</evidence>
<keyword evidence="3" id="KW-0378">Hydrolase</keyword>
<comment type="caution">
    <text evidence="7">The sequence shown here is derived from an EMBL/GenBank/DDBJ whole genome shotgun (WGS) entry which is preliminary data.</text>
</comment>
<evidence type="ECO:0000256" key="4">
    <source>
        <dbReference type="ARBA" id="ARBA00022833"/>
    </source>
</evidence>
<dbReference type="InterPro" id="IPR011059">
    <property type="entry name" value="Metal-dep_hydrolase_composite"/>
</dbReference>
<reference evidence="7 8" key="1">
    <citation type="submission" date="2017-06" db="EMBL/GenBank/DDBJ databases">
        <title>Ensifer strains isolated from leguminous trees and herbs display diverse denitrification phenotypes with some acting as strong N2O sinks.</title>
        <authorList>
            <person name="Woliy K."/>
            <person name="Mania D."/>
            <person name="Bakken L.R."/>
            <person name="Frostegard A."/>
        </authorList>
    </citation>
    <scope>NUCLEOTIDE SEQUENCE [LARGE SCALE GENOMIC DNA]</scope>
    <source>
        <strain evidence="7 8">AC50a</strain>
    </source>
</reference>
<dbReference type="GO" id="GO:0046872">
    <property type="term" value="F:metal ion binding"/>
    <property type="evidence" value="ECO:0007669"/>
    <property type="project" value="UniProtKB-KW"/>
</dbReference>
<evidence type="ECO:0000256" key="1">
    <source>
        <dbReference type="ARBA" id="ARBA00001947"/>
    </source>
</evidence>
<evidence type="ECO:0000259" key="6">
    <source>
        <dbReference type="Pfam" id="PF22429"/>
    </source>
</evidence>
<dbReference type="NCBIfam" id="NF006684">
    <property type="entry name" value="PRK09229.1-5"/>
    <property type="match status" value="1"/>
</dbReference>
<dbReference type="PANTHER" id="PTHR11271">
    <property type="entry name" value="GUANINE DEAMINASE"/>
    <property type="match status" value="1"/>
</dbReference>
<dbReference type="Pfam" id="PF01979">
    <property type="entry name" value="Amidohydro_1"/>
    <property type="match status" value="1"/>
</dbReference>
<evidence type="ECO:0000256" key="2">
    <source>
        <dbReference type="ARBA" id="ARBA00022723"/>
    </source>
</evidence>
<dbReference type="InterPro" id="IPR032466">
    <property type="entry name" value="Metal_Hydrolase"/>
</dbReference>
<dbReference type="InterPro" id="IPR055156">
    <property type="entry name" value="HutF-like_N"/>
</dbReference>
<dbReference type="Gene3D" id="3.20.20.140">
    <property type="entry name" value="Metal-dependent hydrolases"/>
    <property type="match status" value="1"/>
</dbReference>
<accession>A0A2J0YVN3</accession>
<keyword evidence="2" id="KW-0479">Metal-binding</keyword>
<dbReference type="InterPro" id="IPR006680">
    <property type="entry name" value="Amidohydro-rel"/>
</dbReference>
<dbReference type="RefSeq" id="WP_100674155.1">
    <property type="nucleotide sequence ID" value="NZ_NJGD01000018.1"/>
</dbReference>
<dbReference type="GO" id="GO:0019239">
    <property type="term" value="F:deaminase activity"/>
    <property type="evidence" value="ECO:0007669"/>
    <property type="project" value="TreeGrafter"/>
</dbReference>
<dbReference type="SUPFAM" id="SSF51338">
    <property type="entry name" value="Composite domain of metallo-dependent hydrolases"/>
    <property type="match status" value="1"/>
</dbReference>
<dbReference type="Pfam" id="PF22429">
    <property type="entry name" value="HutF_N"/>
    <property type="match status" value="1"/>
</dbReference>
<dbReference type="PANTHER" id="PTHR11271:SF48">
    <property type="entry name" value="AMIDOHYDROLASE-RELATED DOMAIN-CONTAINING PROTEIN"/>
    <property type="match status" value="1"/>
</dbReference>
<feature type="domain" description="Formimidoylglutamate deiminase N-terminal" evidence="6">
    <location>
        <begin position="9"/>
        <end position="49"/>
    </location>
</feature>
<dbReference type="InterPro" id="IPR051607">
    <property type="entry name" value="Metallo-dep_hydrolases"/>
</dbReference>
<organism evidence="7 8">
    <name type="scientific">Rhizobium meliloti</name>
    <name type="common">Ensifer meliloti</name>
    <name type="synonym">Sinorhizobium meliloti</name>
    <dbReference type="NCBI Taxonomy" id="382"/>
    <lineage>
        <taxon>Bacteria</taxon>
        <taxon>Pseudomonadati</taxon>
        <taxon>Pseudomonadota</taxon>
        <taxon>Alphaproteobacteria</taxon>
        <taxon>Hyphomicrobiales</taxon>
        <taxon>Rhizobiaceae</taxon>
        <taxon>Sinorhizobium/Ensifer group</taxon>
        <taxon>Sinorhizobium</taxon>
    </lineage>
</organism>
<evidence type="ECO:0000259" key="5">
    <source>
        <dbReference type="Pfam" id="PF01979"/>
    </source>
</evidence>
<feature type="domain" description="Amidohydrolase-related" evidence="5">
    <location>
        <begin position="54"/>
        <end position="436"/>
    </location>
</feature>
<name>A0A2J0YVN3_RHIML</name>
<sequence length="461" mass="49556">MTALSAHRLFAEQALLPTGWSKDVAISVDPAGRILAVEAGQSKAPGDEHLSGPVVPAMANLHSHAFQRAMAGLAEVAGTGDDSFWTWREEMYRTVGLVDPDDLEAIAAKLYVEMLKGGFGRVVEFHYLHHQLDGTPYADPAEMSLRILRAAQTSGIALTHLPVFYAHANFGGAAPSAGQRPFLHDPDRFLALLDRLSPACNATGARLGYAIHSLRAATPEEMRAILESSPLSGPIHIHVAEQPREVEDCLAWSGRRPVEWLLDNMPVDERWCAIHATHMTPDETNRLARSGAVAGLCPATEANLGDGIFPAVDFLAAGGRFGVGTDSHVATSVAEELRLLEYGQRLRDRRRNRLAAPGASVGRTIFDAALAGGAQAAGHAAGMEEPGIRVGAMADLVVLDGSNPYIAAASGNQILDRWLFALGGDTVRDVMIAGEWKIRDGRHDREEDIDRAFACVLNKLK</sequence>
<dbReference type="InterPro" id="IPR010252">
    <property type="entry name" value="HutF"/>
</dbReference>
<dbReference type="GO" id="GO:0005829">
    <property type="term" value="C:cytosol"/>
    <property type="evidence" value="ECO:0007669"/>
    <property type="project" value="TreeGrafter"/>
</dbReference>
<dbReference type="AlphaFoldDB" id="A0A2J0YVN3"/>